<comment type="caution">
    <text evidence="1">The sequence shown here is derived from an EMBL/GenBank/DDBJ whole genome shotgun (WGS) entry which is preliminary data.</text>
</comment>
<name>A0A4S3J4K4_9EURO</name>
<gene>
    <name evidence="1" type="ORF">EYZ11_011598</name>
</gene>
<dbReference type="EMBL" id="SOSA01000734">
    <property type="protein sequence ID" value="THC88958.1"/>
    <property type="molecule type" value="Genomic_DNA"/>
</dbReference>
<evidence type="ECO:0000313" key="1">
    <source>
        <dbReference type="EMBL" id="THC88958.1"/>
    </source>
</evidence>
<dbReference type="AlphaFoldDB" id="A0A4S3J4K4"/>
<keyword evidence="2" id="KW-1185">Reference proteome</keyword>
<organism evidence="1 2">
    <name type="scientific">Aspergillus tanneri</name>
    <dbReference type="NCBI Taxonomy" id="1220188"/>
    <lineage>
        <taxon>Eukaryota</taxon>
        <taxon>Fungi</taxon>
        <taxon>Dikarya</taxon>
        <taxon>Ascomycota</taxon>
        <taxon>Pezizomycotina</taxon>
        <taxon>Eurotiomycetes</taxon>
        <taxon>Eurotiomycetidae</taxon>
        <taxon>Eurotiales</taxon>
        <taxon>Aspergillaceae</taxon>
        <taxon>Aspergillus</taxon>
        <taxon>Aspergillus subgen. Circumdati</taxon>
    </lineage>
</organism>
<sequence length="26" mass="3107">MPKARLIHRVLQSYPIAEEKRSKNLQ</sequence>
<proteinExistence type="predicted"/>
<reference evidence="1 2" key="1">
    <citation type="submission" date="2019-03" db="EMBL/GenBank/DDBJ databases">
        <title>The genome sequence of a newly discovered highly antifungal drug resistant Aspergillus species, Aspergillus tanneri NIH 1004.</title>
        <authorList>
            <person name="Mounaud S."/>
            <person name="Singh I."/>
            <person name="Joardar V."/>
            <person name="Pakala S."/>
            <person name="Pakala S."/>
            <person name="Venepally P."/>
            <person name="Hoover J."/>
            <person name="Nierman W."/>
            <person name="Chung J."/>
            <person name="Losada L."/>
        </authorList>
    </citation>
    <scope>NUCLEOTIDE SEQUENCE [LARGE SCALE GENOMIC DNA]</scope>
    <source>
        <strain evidence="1 2">NIH1004</strain>
    </source>
</reference>
<protein>
    <submittedName>
        <fullName evidence="1">Uncharacterized protein</fullName>
    </submittedName>
</protein>
<dbReference type="VEuPathDB" id="FungiDB:EYZ11_011598"/>
<evidence type="ECO:0000313" key="2">
    <source>
        <dbReference type="Proteomes" id="UP000308092"/>
    </source>
</evidence>
<dbReference type="Proteomes" id="UP000308092">
    <property type="component" value="Unassembled WGS sequence"/>
</dbReference>
<accession>A0A4S3J4K4</accession>